<dbReference type="PANTHER" id="PTHR40661">
    <property type="match status" value="1"/>
</dbReference>
<dbReference type="AlphaFoldDB" id="A0A926DJQ8"/>
<dbReference type="Pfam" id="PF01381">
    <property type="entry name" value="HTH_3"/>
    <property type="match status" value="1"/>
</dbReference>
<dbReference type="Gene3D" id="2.10.109.10">
    <property type="entry name" value="Umud Fragment, subunit A"/>
    <property type="match status" value="1"/>
</dbReference>
<protein>
    <submittedName>
        <fullName evidence="5">Helix-turn-helix domain-containing protein</fullName>
    </submittedName>
</protein>
<dbReference type="PANTHER" id="PTHR40661:SF1">
    <property type="entry name" value="HTH CRO_C1-TYPE DOMAIN-CONTAINING PROTEIN"/>
    <property type="match status" value="1"/>
</dbReference>
<gene>
    <name evidence="5" type="ORF">H8698_04345</name>
</gene>
<dbReference type="InterPro" id="IPR015927">
    <property type="entry name" value="Peptidase_S24_S26A/B/C"/>
</dbReference>
<dbReference type="Pfam" id="PF00717">
    <property type="entry name" value="Peptidase_S24"/>
    <property type="match status" value="1"/>
</dbReference>
<dbReference type="SUPFAM" id="SSF51306">
    <property type="entry name" value="LexA/Signal peptidase"/>
    <property type="match status" value="1"/>
</dbReference>
<keyword evidence="6" id="KW-1185">Reference proteome</keyword>
<evidence type="ECO:0000256" key="3">
    <source>
        <dbReference type="ARBA" id="ARBA00023163"/>
    </source>
</evidence>
<keyword evidence="1" id="KW-0805">Transcription regulation</keyword>
<reference evidence="5" key="1">
    <citation type="submission" date="2020-08" db="EMBL/GenBank/DDBJ databases">
        <title>Genome public.</title>
        <authorList>
            <person name="Liu C."/>
            <person name="Sun Q."/>
        </authorList>
    </citation>
    <scope>NUCLEOTIDE SEQUENCE</scope>
    <source>
        <strain evidence="5">H8</strain>
    </source>
</reference>
<dbReference type="SUPFAM" id="SSF47413">
    <property type="entry name" value="lambda repressor-like DNA-binding domains"/>
    <property type="match status" value="1"/>
</dbReference>
<evidence type="ECO:0000313" key="6">
    <source>
        <dbReference type="Proteomes" id="UP000611762"/>
    </source>
</evidence>
<dbReference type="GO" id="GO:0003677">
    <property type="term" value="F:DNA binding"/>
    <property type="evidence" value="ECO:0007669"/>
    <property type="project" value="UniProtKB-KW"/>
</dbReference>
<sequence length="220" mass="24568">MSDISKKLYEVRTEKDVSLSKLSNMTGIAKSTLQRYETGATKKIPLDAIYLIEKALNLAAGCLLGLLPNPRPKKETFASPSITPEVTQFPVLGDIGAGYDRLAMEDWTGETVEIPNTYLCGRKKEDFIVLRVKGDSMYPLYHEGDKVLILKQSTLNHSGDIGAIVYNDELVTIKKVEYAPGENWMRLIPINPEYKPQQIEGEDLAHCAVIGIPKLLIREF</sequence>
<accession>A0A926DJQ8</accession>
<dbReference type="CDD" id="cd06529">
    <property type="entry name" value="S24_LexA-like"/>
    <property type="match status" value="1"/>
</dbReference>
<name>A0A926DJQ8_9FIRM</name>
<dbReference type="RefSeq" id="WP_249311317.1">
    <property type="nucleotide sequence ID" value="NZ_JACRSU010000001.1"/>
</dbReference>
<dbReference type="Gene3D" id="1.10.260.40">
    <property type="entry name" value="lambda repressor-like DNA-binding domains"/>
    <property type="match status" value="1"/>
</dbReference>
<dbReference type="PROSITE" id="PS50943">
    <property type="entry name" value="HTH_CROC1"/>
    <property type="match status" value="1"/>
</dbReference>
<proteinExistence type="predicted"/>
<dbReference type="InterPro" id="IPR039418">
    <property type="entry name" value="LexA-like"/>
</dbReference>
<dbReference type="InterPro" id="IPR010982">
    <property type="entry name" value="Lambda_DNA-bd_dom_sf"/>
</dbReference>
<evidence type="ECO:0000313" key="5">
    <source>
        <dbReference type="EMBL" id="MBC8540203.1"/>
    </source>
</evidence>
<evidence type="ECO:0000256" key="2">
    <source>
        <dbReference type="ARBA" id="ARBA00023125"/>
    </source>
</evidence>
<organism evidence="5 6">
    <name type="scientific">Congzhengia minquanensis</name>
    <dbReference type="NCBI Taxonomy" id="2763657"/>
    <lineage>
        <taxon>Bacteria</taxon>
        <taxon>Bacillati</taxon>
        <taxon>Bacillota</taxon>
        <taxon>Clostridia</taxon>
        <taxon>Eubacteriales</taxon>
        <taxon>Oscillospiraceae</taxon>
        <taxon>Congzhengia</taxon>
    </lineage>
</organism>
<dbReference type="InterPro" id="IPR036286">
    <property type="entry name" value="LexA/Signal_pep-like_sf"/>
</dbReference>
<dbReference type="EMBL" id="JACRSU010000001">
    <property type="protein sequence ID" value="MBC8540203.1"/>
    <property type="molecule type" value="Genomic_DNA"/>
</dbReference>
<dbReference type="Proteomes" id="UP000611762">
    <property type="component" value="Unassembled WGS sequence"/>
</dbReference>
<keyword evidence="3" id="KW-0804">Transcription</keyword>
<evidence type="ECO:0000256" key="1">
    <source>
        <dbReference type="ARBA" id="ARBA00023015"/>
    </source>
</evidence>
<dbReference type="InterPro" id="IPR001387">
    <property type="entry name" value="Cro/C1-type_HTH"/>
</dbReference>
<feature type="domain" description="HTH cro/C1-type" evidence="4">
    <location>
        <begin position="8"/>
        <end position="63"/>
    </location>
</feature>
<comment type="caution">
    <text evidence="5">The sequence shown here is derived from an EMBL/GenBank/DDBJ whole genome shotgun (WGS) entry which is preliminary data.</text>
</comment>
<dbReference type="CDD" id="cd00093">
    <property type="entry name" value="HTH_XRE"/>
    <property type="match status" value="1"/>
</dbReference>
<evidence type="ECO:0000259" key="4">
    <source>
        <dbReference type="PROSITE" id="PS50943"/>
    </source>
</evidence>
<keyword evidence="2" id="KW-0238">DNA-binding</keyword>
<dbReference type="SMART" id="SM00530">
    <property type="entry name" value="HTH_XRE"/>
    <property type="match status" value="1"/>
</dbReference>